<feature type="domain" description="HpcH/HpaI aldolase/citrate lyase" evidence="4">
    <location>
        <begin position="20"/>
        <end position="189"/>
    </location>
</feature>
<dbReference type="InterPro" id="IPR015813">
    <property type="entry name" value="Pyrv/PenolPyrv_kinase-like_dom"/>
</dbReference>
<gene>
    <name evidence="5" type="ORF">AN218_30520</name>
</gene>
<dbReference type="PANTHER" id="PTHR32308">
    <property type="entry name" value="LYASE BETA SUBUNIT, PUTATIVE (AFU_ORTHOLOGUE AFUA_4G13030)-RELATED"/>
    <property type="match status" value="1"/>
</dbReference>
<keyword evidence="5" id="KW-0456">Lyase</keyword>
<keyword evidence="2" id="KW-0479">Metal-binding</keyword>
<evidence type="ECO:0000313" key="6">
    <source>
        <dbReference type="Proteomes" id="UP000176005"/>
    </source>
</evidence>
<dbReference type="AlphaFoldDB" id="A0A1E7KRG0"/>
<dbReference type="InterPro" id="IPR040442">
    <property type="entry name" value="Pyrv_kinase-like_dom_sf"/>
</dbReference>
<dbReference type="Pfam" id="PF03328">
    <property type="entry name" value="HpcH_HpaI"/>
    <property type="match status" value="1"/>
</dbReference>
<dbReference type="SUPFAM" id="SSF51621">
    <property type="entry name" value="Phosphoenolpyruvate/pyruvate domain"/>
    <property type="match status" value="1"/>
</dbReference>
<comment type="caution">
    <text evidence="5">The sequence shown here is derived from an EMBL/GenBank/DDBJ whole genome shotgun (WGS) entry which is preliminary data.</text>
</comment>
<accession>A0A1E7KRG0</accession>
<evidence type="ECO:0000256" key="2">
    <source>
        <dbReference type="ARBA" id="ARBA00022723"/>
    </source>
</evidence>
<evidence type="ECO:0000256" key="3">
    <source>
        <dbReference type="ARBA" id="ARBA00022842"/>
    </source>
</evidence>
<dbReference type="PANTHER" id="PTHR32308:SF10">
    <property type="entry name" value="CITRATE LYASE SUBUNIT BETA"/>
    <property type="match status" value="1"/>
</dbReference>
<evidence type="ECO:0000259" key="4">
    <source>
        <dbReference type="Pfam" id="PF03328"/>
    </source>
</evidence>
<dbReference type="InterPro" id="IPR005000">
    <property type="entry name" value="Aldolase/citrate-lyase_domain"/>
</dbReference>
<dbReference type="GO" id="GO:0016829">
    <property type="term" value="F:lyase activity"/>
    <property type="evidence" value="ECO:0007669"/>
    <property type="project" value="UniProtKB-KW"/>
</dbReference>
<keyword evidence="3" id="KW-0460">Magnesium</keyword>
<keyword evidence="6" id="KW-1185">Reference proteome</keyword>
<feature type="non-terminal residue" evidence="5">
    <location>
        <position position="191"/>
    </location>
</feature>
<evidence type="ECO:0000256" key="1">
    <source>
        <dbReference type="ARBA" id="ARBA00001946"/>
    </source>
</evidence>
<comment type="cofactor">
    <cofactor evidence="1">
        <name>Mg(2+)</name>
        <dbReference type="ChEBI" id="CHEBI:18420"/>
    </cofactor>
</comment>
<sequence length="191" mass="19530">MREAPGGAPGTQPEPLPLTWLYAPGDRPDVVRKALVSGADVVIADLEDAVAADRKGYALDATAELLADARPGPVPLHVRVNALDGPLARAEVRRLAGLPGLAGLRLPKVEGPEDVVRVARWAAEAEPDAAPARHDEADASDGSGIPALHALLESALGIENAFAVATAHPAVRGIALGEADLRAVLGVTGEA</sequence>
<dbReference type="Gene3D" id="3.20.20.60">
    <property type="entry name" value="Phosphoenolpyruvate-binding domains"/>
    <property type="match status" value="1"/>
</dbReference>
<dbReference type="EMBL" id="LJGW01000635">
    <property type="protein sequence ID" value="OEV06433.1"/>
    <property type="molecule type" value="Genomic_DNA"/>
</dbReference>
<evidence type="ECO:0000313" key="5">
    <source>
        <dbReference type="EMBL" id="OEV06433.1"/>
    </source>
</evidence>
<protein>
    <submittedName>
        <fullName evidence="5">Citrate lyase subunit beta</fullName>
    </submittedName>
</protein>
<reference evidence="5 6" key="1">
    <citation type="journal article" date="2016" name="Front. Microbiol.">
        <title>Comparative Genomics Analysis of Streptomyces Species Reveals Their Adaptation to the Marine Environment and Their Diversity at the Genomic Level.</title>
        <authorList>
            <person name="Tian X."/>
            <person name="Zhang Z."/>
            <person name="Yang T."/>
            <person name="Chen M."/>
            <person name="Li J."/>
            <person name="Chen F."/>
            <person name="Yang J."/>
            <person name="Li W."/>
            <person name="Zhang B."/>
            <person name="Zhang Z."/>
            <person name="Wu J."/>
            <person name="Zhang C."/>
            <person name="Long L."/>
            <person name="Xiao J."/>
        </authorList>
    </citation>
    <scope>NUCLEOTIDE SEQUENCE [LARGE SCALE GENOMIC DNA]</scope>
    <source>
        <strain evidence="5 6">SCSIO 10429</strain>
    </source>
</reference>
<dbReference type="Proteomes" id="UP000176005">
    <property type="component" value="Unassembled WGS sequence"/>
</dbReference>
<name>A0A1E7KRG0_9ACTN</name>
<dbReference type="GO" id="GO:0006107">
    <property type="term" value="P:oxaloacetate metabolic process"/>
    <property type="evidence" value="ECO:0007669"/>
    <property type="project" value="TreeGrafter"/>
</dbReference>
<proteinExistence type="predicted"/>
<dbReference type="GO" id="GO:0000287">
    <property type="term" value="F:magnesium ion binding"/>
    <property type="evidence" value="ECO:0007669"/>
    <property type="project" value="TreeGrafter"/>
</dbReference>
<organism evidence="5 6">
    <name type="scientific">Streptomyces nanshensis</name>
    <dbReference type="NCBI Taxonomy" id="518642"/>
    <lineage>
        <taxon>Bacteria</taxon>
        <taxon>Bacillati</taxon>
        <taxon>Actinomycetota</taxon>
        <taxon>Actinomycetes</taxon>
        <taxon>Kitasatosporales</taxon>
        <taxon>Streptomycetaceae</taxon>
        <taxon>Streptomyces</taxon>
    </lineage>
</organism>